<evidence type="ECO:0000259" key="7">
    <source>
        <dbReference type="Pfam" id="PF04389"/>
    </source>
</evidence>
<dbReference type="InterPro" id="IPR026444">
    <property type="entry name" value="Secre_tail"/>
</dbReference>
<protein>
    <submittedName>
        <fullName evidence="9">M28 family peptidase</fullName>
    </submittedName>
</protein>
<dbReference type="Proteomes" id="UP000777784">
    <property type="component" value="Unassembled WGS sequence"/>
</dbReference>
<feature type="domain" description="Peptidase M28" evidence="7">
    <location>
        <begin position="242"/>
        <end position="446"/>
    </location>
</feature>
<dbReference type="Pfam" id="PF04389">
    <property type="entry name" value="Peptidase_M28"/>
    <property type="match status" value="1"/>
</dbReference>
<evidence type="ECO:0000256" key="5">
    <source>
        <dbReference type="ARBA" id="ARBA00022801"/>
    </source>
</evidence>
<sequence length="976" mass="106259">MRRTQLTSAVRCIPVLMLPGLALLAGPGLAWNGQEGTLWSLDWDAPTAESLALLEGRSVLLTYNQDLALILTPDSWTIPPMGSVEMIPLERWRDQGHYYLYQLSDAWSAEFEPPARVLHREGRTVILWTSGSTPELTPVCAEKMPGLCQPVRINLAPKPWPAITVSTPDKTSTDFDPLIDVMVGLVDESEYVSVWQQLDDFETRYTFTSQNEDAAQWIADRMTSLGLDVSFHEFDQEGPHRNVIGTLPGLIHPEEYVYLVGHFDSTSDDPYNHAPGADDNASGISGVLETARVLTRFSFEKSIRFVGFNSEEQGFVGSSAYVYDIAQAGENVTGCYNLDMIAYRGEDPAPPDFIIYTNENSQPLAQTLSDAASWYLPEDLEPVIVVQSIQASDHAAFWDYGYPAVHGAEEEVWGSDYSPWYHSTEDRIENYPTDFPATITKAVVAAVAQTAGPITPPEAYLAIDALIVDDDQLGLSHGNGNGIPEYSETIELTVILKNIGLSAAADVEADLAYEGEFAFIEDGNASFGAIPAGGTAESVDPFVIDISDEIPDDYDMVFEMVVNADPDELGFHMTASAPVLRVAGFQLDDVAGGDGDGVAEPGEALFLRITVANDGGASVPELLGVLSSDEPYLDIDPAPGNFGGVPAGELKHGGPFVIQLHPDAPVETYTTMAIALTGDGGIARIESLVLNIGGVFSDDMESGEEYWTHRSGFHGFGDQWHLEDYRNATAGGGYAWKCGGSGASDYDNGLCAVLESMTFNVPFRSELSFWHWIDAEIMTASQAWDGGNVEISSDGGQNWELLTPAGGYPFTIVDNDDSPFPAGTPIFSGQEDWRQEFFDLSSYSGGLKVRFVFGTDAVVQQEGWYVDDVEVLLDVSAVGENDRSVVLRLYPATPNPARGPALLRFDLPTRSHVRLSVFDVTGRVVRNLMSGTLESGRYESQWDGTDNRGGLVGSGVYWVRMDAGNNEKTTRVVRVK</sequence>
<keyword evidence="3" id="KW-0479">Metal-binding</keyword>
<keyword evidence="6" id="KW-0862">Zinc</keyword>
<reference evidence="9" key="1">
    <citation type="submission" date="2021-05" db="EMBL/GenBank/DDBJ databases">
        <title>Energy efficiency and biological interactions define the core microbiome of deep oligotrophic groundwater.</title>
        <authorList>
            <person name="Mehrshad M."/>
            <person name="Lopez-Fernandez M."/>
            <person name="Bell E."/>
            <person name="Bernier-Latmani R."/>
            <person name="Bertilsson S."/>
            <person name="Dopson M."/>
        </authorList>
    </citation>
    <scope>NUCLEOTIDE SEQUENCE</scope>
    <source>
        <strain evidence="9">Modern_marine.mb.64</strain>
    </source>
</reference>
<gene>
    <name evidence="9" type="ORF">KJ970_04445</name>
</gene>
<dbReference type="EMBL" id="JAHJDP010000023">
    <property type="protein sequence ID" value="MBU2690155.1"/>
    <property type="molecule type" value="Genomic_DNA"/>
</dbReference>
<dbReference type="GO" id="GO:0004177">
    <property type="term" value="F:aminopeptidase activity"/>
    <property type="evidence" value="ECO:0007669"/>
    <property type="project" value="UniProtKB-KW"/>
</dbReference>
<evidence type="ECO:0000256" key="4">
    <source>
        <dbReference type="ARBA" id="ARBA00022729"/>
    </source>
</evidence>
<organism evidence="9 10">
    <name type="scientific">Eiseniibacteriota bacterium</name>
    <dbReference type="NCBI Taxonomy" id="2212470"/>
    <lineage>
        <taxon>Bacteria</taxon>
        <taxon>Candidatus Eiseniibacteriota</taxon>
    </lineage>
</organism>
<dbReference type="GO" id="GO:0006508">
    <property type="term" value="P:proteolysis"/>
    <property type="evidence" value="ECO:0007669"/>
    <property type="project" value="UniProtKB-KW"/>
</dbReference>
<dbReference type="PANTHER" id="PTHR12147:SF56">
    <property type="entry name" value="AMINOPEPTIDASE YDR415C-RELATED"/>
    <property type="match status" value="1"/>
</dbReference>
<accession>A0A948RSF9</accession>
<dbReference type="Gene3D" id="2.60.120.260">
    <property type="entry name" value="Galactose-binding domain-like"/>
    <property type="match status" value="1"/>
</dbReference>
<keyword evidence="1" id="KW-0031">Aminopeptidase</keyword>
<feature type="domain" description="FlgD/Vpr Ig-like" evidence="8">
    <location>
        <begin position="904"/>
        <end position="965"/>
    </location>
</feature>
<dbReference type="GO" id="GO:0008235">
    <property type="term" value="F:metalloexopeptidase activity"/>
    <property type="evidence" value="ECO:0007669"/>
    <property type="project" value="InterPro"/>
</dbReference>
<dbReference type="InterPro" id="IPR045175">
    <property type="entry name" value="M28_fam"/>
</dbReference>
<dbReference type="GO" id="GO:0046872">
    <property type="term" value="F:metal ion binding"/>
    <property type="evidence" value="ECO:0007669"/>
    <property type="project" value="UniProtKB-KW"/>
</dbReference>
<name>A0A948RSF9_UNCEI</name>
<dbReference type="PANTHER" id="PTHR12147">
    <property type="entry name" value="METALLOPEPTIDASE M28 FAMILY MEMBER"/>
    <property type="match status" value="1"/>
</dbReference>
<dbReference type="Gene3D" id="2.60.40.4070">
    <property type="match status" value="1"/>
</dbReference>
<dbReference type="AlphaFoldDB" id="A0A948RSF9"/>
<dbReference type="InterPro" id="IPR007484">
    <property type="entry name" value="Peptidase_M28"/>
</dbReference>
<dbReference type="Pfam" id="PF20773">
    <property type="entry name" value="InhA-like_MAM"/>
    <property type="match status" value="1"/>
</dbReference>
<evidence type="ECO:0000313" key="9">
    <source>
        <dbReference type="EMBL" id="MBU2690155.1"/>
    </source>
</evidence>
<proteinExistence type="predicted"/>
<keyword evidence="4" id="KW-0732">Signal</keyword>
<dbReference type="NCBIfam" id="TIGR04183">
    <property type="entry name" value="Por_Secre_tail"/>
    <property type="match status" value="1"/>
</dbReference>
<evidence type="ECO:0000256" key="1">
    <source>
        <dbReference type="ARBA" id="ARBA00022438"/>
    </source>
</evidence>
<dbReference type="InterPro" id="IPR025965">
    <property type="entry name" value="FlgD/Vpr_Ig-like"/>
</dbReference>
<keyword evidence="2" id="KW-0645">Protease</keyword>
<evidence type="ECO:0000313" key="10">
    <source>
        <dbReference type="Proteomes" id="UP000777784"/>
    </source>
</evidence>
<evidence type="ECO:0000256" key="6">
    <source>
        <dbReference type="ARBA" id="ARBA00022833"/>
    </source>
</evidence>
<evidence type="ECO:0000256" key="3">
    <source>
        <dbReference type="ARBA" id="ARBA00022723"/>
    </source>
</evidence>
<evidence type="ECO:0000259" key="8">
    <source>
        <dbReference type="Pfam" id="PF13860"/>
    </source>
</evidence>
<keyword evidence="5" id="KW-0378">Hydrolase</keyword>
<dbReference type="Gene3D" id="3.40.630.10">
    <property type="entry name" value="Zn peptidases"/>
    <property type="match status" value="1"/>
</dbReference>
<dbReference type="Pfam" id="PF13860">
    <property type="entry name" value="FlgD_ig"/>
    <property type="match status" value="1"/>
</dbReference>
<comment type="caution">
    <text evidence="9">The sequence shown here is derived from an EMBL/GenBank/DDBJ whole genome shotgun (WGS) entry which is preliminary data.</text>
</comment>
<evidence type="ECO:0000256" key="2">
    <source>
        <dbReference type="ARBA" id="ARBA00022670"/>
    </source>
</evidence>
<dbReference type="SUPFAM" id="SSF53187">
    <property type="entry name" value="Zn-dependent exopeptidases"/>
    <property type="match status" value="1"/>
</dbReference>